<proteinExistence type="predicted"/>
<name>A0ABP7TQG2_9SPHN</name>
<gene>
    <name evidence="3" type="ORF">GCM10022281_05070</name>
</gene>
<reference evidence="4" key="1">
    <citation type="journal article" date="2019" name="Int. J. Syst. Evol. Microbiol.">
        <title>The Global Catalogue of Microorganisms (GCM) 10K type strain sequencing project: providing services to taxonomists for standard genome sequencing and annotation.</title>
        <authorList>
            <consortium name="The Broad Institute Genomics Platform"/>
            <consortium name="The Broad Institute Genome Sequencing Center for Infectious Disease"/>
            <person name="Wu L."/>
            <person name="Ma J."/>
        </authorList>
    </citation>
    <scope>NUCLEOTIDE SEQUENCE [LARGE SCALE GENOMIC DNA]</scope>
    <source>
        <strain evidence="4">JCM 17564</strain>
    </source>
</reference>
<dbReference type="InterPro" id="IPR043736">
    <property type="entry name" value="DUF5681"/>
</dbReference>
<evidence type="ECO:0000313" key="4">
    <source>
        <dbReference type="Proteomes" id="UP001424459"/>
    </source>
</evidence>
<dbReference type="RefSeq" id="WP_344695420.1">
    <property type="nucleotide sequence ID" value="NZ_BAABBR010000001.1"/>
</dbReference>
<evidence type="ECO:0000259" key="2">
    <source>
        <dbReference type="Pfam" id="PF18932"/>
    </source>
</evidence>
<feature type="compositionally biased region" description="Polar residues" evidence="1">
    <location>
        <begin position="17"/>
        <end position="26"/>
    </location>
</feature>
<organism evidence="3 4">
    <name type="scientific">Sphingomonas rosea</name>
    <dbReference type="NCBI Taxonomy" id="335605"/>
    <lineage>
        <taxon>Bacteria</taxon>
        <taxon>Pseudomonadati</taxon>
        <taxon>Pseudomonadota</taxon>
        <taxon>Alphaproteobacteria</taxon>
        <taxon>Sphingomonadales</taxon>
        <taxon>Sphingomonadaceae</taxon>
        <taxon>Sphingomonas</taxon>
    </lineage>
</organism>
<accession>A0ABP7TQG2</accession>
<comment type="caution">
    <text evidence="3">The sequence shown here is derived from an EMBL/GenBank/DDBJ whole genome shotgun (WGS) entry which is preliminary data.</text>
</comment>
<evidence type="ECO:0000256" key="1">
    <source>
        <dbReference type="SAM" id="MobiDB-lite"/>
    </source>
</evidence>
<feature type="region of interest" description="Disordered" evidence="1">
    <location>
        <begin position="1"/>
        <end position="39"/>
    </location>
</feature>
<keyword evidence="4" id="KW-1185">Reference proteome</keyword>
<sequence>MENEPEQVGYGRPPTATRFQKGQSGNPRGRPRKASGSDIPYDSLLGQMVTIREDGRQRRVTAAEAFLLHLTKKGLSGDSAAARASLAAIENARSRRGAEELQQIKIIWKGVSPGSVGCSIEPLGIATKLNRYSEVNARILLKPWIVQLALDRMQGGELSADDQMAVMKVTQKPEKVEWPSWWSMRAQCHQLSR</sequence>
<feature type="domain" description="DUF5681" evidence="2">
    <location>
        <begin position="16"/>
        <end position="91"/>
    </location>
</feature>
<evidence type="ECO:0000313" key="3">
    <source>
        <dbReference type="EMBL" id="GAA4028957.1"/>
    </source>
</evidence>
<dbReference type="Pfam" id="PF18932">
    <property type="entry name" value="DUF5681"/>
    <property type="match status" value="1"/>
</dbReference>
<protein>
    <recommendedName>
        <fullName evidence="2">DUF5681 domain-containing protein</fullName>
    </recommendedName>
</protein>
<dbReference type="EMBL" id="BAABBR010000001">
    <property type="protein sequence ID" value="GAA4028957.1"/>
    <property type="molecule type" value="Genomic_DNA"/>
</dbReference>
<dbReference type="Proteomes" id="UP001424459">
    <property type="component" value="Unassembled WGS sequence"/>
</dbReference>